<protein>
    <submittedName>
        <fullName evidence="1">Uncharacterized protein</fullName>
    </submittedName>
</protein>
<dbReference type="AlphaFoldDB" id="A0A8X6PWH8"/>
<sequence length="160" mass="18253">MDSRKNVSISLCAKDRVFECFLVSSVVIQSSLNDLSDILDTGKKGKLHNHISDDTLINIGGGERNRGKARNRGQGKEKMGWIPVTKLGRQVKDGKRKSLEQICERSLPIEEREIIQHFFKSALKNDGMKMIPILKQTRATQCTRFKVNETKLESQRRNQK</sequence>
<keyword evidence="2" id="KW-1185">Reference proteome</keyword>
<organism evidence="1 2">
    <name type="scientific">Nephila pilipes</name>
    <name type="common">Giant wood spider</name>
    <name type="synonym">Nephila maculata</name>
    <dbReference type="NCBI Taxonomy" id="299642"/>
    <lineage>
        <taxon>Eukaryota</taxon>
        <taxon>Metazoa</taxon>
        <taxon>Ecdysozoa</taxon>
        <taxon>Arthropoda</taxon>
        <taxon>Chelicerata</taxon>
        <taxon>Arachnida</taxon>
        <taxon>Araneae</taxon>
        <taxon>Araneomorphae</taxon>
        <taxon>Entelegynae</taxon>
        <taxon>Araneoidea</taxon>
        <taxon>Nephilidae</taxon>
        <taxon>Nephila</taxon>
    </lineage>
</organism>
<proteinExistence type="predicted"/>
<accession>A0A8X6PWH8</accession>
<dbReference type="Gene3D" id="3.30.160.20">
    <property type="match status" value="1"/>
</dbReference>
<dbReference type="OrthoDB" id="10253125at2759"/>
<evidence type="ECO:0000313" key="2">
    <source>
        <dbReference type="Proteomes" id="UP000887013"/>
    </source>
</evidence>
<evidence type="ECO:0000313" key="1">
    <source>
        <dbReference type="EMBL" id="GFT93300.1"/>
    </source>
</evidence>
<reference evidence="1" key="1">
    <citation type="submission" date="2020-08" db="EMBL/GenBank/DDBJ databases">
        <title>Multicomponent nature underlies the extraordinary mechanical properties of spider dragline silk.</title>
        <authorList>
            <person name="Kono N."/>
            <person name="Nakamura H."/>
            <person name="Mori M."/>
            <person name="Yoshida Y."/>
            <person name="Ohtoshi R."/>
            <person name="Malay A.D."/>
            <person name="Moran D.A.P."/>
            <person name="Tomita M."/>
            <person name="Numata K."/>
            <person name="Arakawa K."/>
        </authorList>
    </citation>
    <scope>NUCLEOTIDE SEQUENCE</scope>
</reference>
<name>A0A8X6PWH8_NEPPI</name>
<comment type="caution">
    <text evidence="1">The sequence shown here is derived from an EMBL/GenBank/DDBJ whole genome shotgun (WGS) entry which is preliminary data.</text>
</comment>
<gene>
    <name evidence="1" type="ORF">NPIL_649331</name>
</gene>
<dbReference type="Proteomes" id="UP000887013">
    <property type="component" value="Unassembled WGS sequence"/>
</dbReference>
<dbReference type="EMBL" id="BMAW01121265">
    <property type="protein sequence ID" value="GFT93300.1"/>
    <property type="molecule type" value="Genomic_DNA"/>
</dbReference>